<feature type="compositionally biased region" description="Basic and acidic residues" evidence="2">
    <location>
        <begin position="78"/>
        <end position="89"/>
    </location>
</feature>
<dbReference type="CDD" id="cd14686">
    <property type="entry name" value="bZIP"/>
    <property type="match status" value="1"/>
</dbReference>
<name>A0A8J5Z739_9ROSI</name>
<dbReference type="InterPro" id="IPR007942">
    <property type="entry name" value="PLipase-like"/>
</dbReference>
<dbReference type="Proteomes" id="UP000701853">
    <property type="component" value="Chromosome 5"/>
</dbReference>
<evidence type="ECO:0000313" key="3">
    <source>
        <dbReference type="EMBL" id="KAG8492222.1"/>
    </source>
</evidence>
<dbReference type="AlphaFoldDB" id="A0A8J5Z739"/>
<dbReference type="Pfam" id="PF05278">
    <property type="entry name" value="PEARLI-4"/>
    <property type="match status" value="1"/>
</dbReference>
<organism evidence="3 4">
    <name type="scientific">Gossypium anomalum</name>
    <dbReference type="NCBI Taxonomy" id="47600"/>
    <lineage>
        <taxon>Eukaryota</taxon>
        <taxon>Viridiplantae</taxon>
        <taxon>Streptophyta</taxon>
        <taxon>Embryophyta</taxon>
        <taxon>Tracheophyta</taxon>
        <taxon>Spermatophyta</taxon>
        <taxon>Magnoliopsida</taxon>
        <taxon>eudicotyledons</taxon>
        <taxon>Gunneridae</taxon>
        <taxon>Pentapetalae</taxon>
        <taxon>rosids</taxon>
        <taxon>malvids</taxon>
        <taxon>Malvales</taxon>
        <taxon>Malvaceae</taxon>
        <taxon>Malvoideae</taxon>
        <taxon>Gossypium</taxon>
    </lineage>
</organism>
<dbReference type="PANTHER" id="PTHR35021:SF7">
    <property type="entry name" value="PROTEIN FB17, PUTATIVE-RELATED"/>
    <property type="match status" value="1"/>
</dbReference>
<feature type="coiled-coil region" evidence="1">
    <location>
        <begin position="544"/>
        <end position="571"/>
    </location>
</feature>
<keyword evidence="4" id="KW-1185">Reference proteome</keyword>
<evidence type="ECO:0000256" key="1">
    <source>
        <dbReference type="SAM" id="Coils"/>
    </source>
</evidence>
<evidence type="ECO:0000313" key="4">
    <source>
        <dbReference type="Proteomes" id="UP000701853"/>
    </source>
</evidence>
<reference evidence="3 4" key="1">
    <citation type="journal article" date="2021" name="bioRxiv">
        <title>The Gossypium anomalum genome as a resource for cotton improvement and evolutionary analysis of hybrid incompatibility.</title>
        <authorList>
            <person name="Grover C.E."/>
            <person name="Yuan D."/>
            <person name="Arick M.A."/>
            <person name="Miller E.R."/>
            <person name="Hu G."/>
            <person name="Peterson D.G."/>
            <person name="Wendel J.F."/>
            <person name="Udall J.A."/>
        </authorList>
    </citation>
    <scope>NUCLEOTIDE SEQUENCE [LARGE SCALE GENOMIC DNA]</scope>
    <source>
        <strain evidence="3">JFW-Udall</strain>
        <tissue evidence="3">Leaf</tissue>
    </source>
</reference>
<feature type="compositionally biased region" description="Polar residues" evidence="2">
    <location>
        <begin position="1"/>
        <end position="14"/>
    </location>
</feature>
<dbReference type="EMBL" id="JAHUZN010000005">
    <property type="protein sequence ID" value="KAG8492222.1"/>
    <property type="molecule type" value="Genomic_DNA"/>
</dbReference>
<keyword evidence="1" id="KW-0175">Coiled coil</keyword>
<feature type="coiled-coil region" evidence="1">
    <location>
        <begin position="360"/>
        <end position="401"/>
    </location>
</feature>
<sequence length="613" mass="69731">MEGYSSDESTSIFSSRMADGWDPVSTEIGLMEGSDINGGVPDSVTDHHQLKQGETLEASDQTTSGGGRGGRPKLTPAQRKENKRLSDHKYRQKRKKTADEQAAEIKHLKEEKELLNAENRRLKQKIGLLLHHGQLEHQCVSAQDRHGSRPEASDRLSSLQMNDLKNLQQMNSEAGTCSNDDTSISDLLMKIDADEESKVKLSDFTGLDGEHVTVGKYCFPLSLHPTLKLIINVYGDVAATSKMNPNIAEKIYIMFCASIKEMHDLRLEQITECRILKWRDAIKDALRMNFKVDFAMEHLKKIACAYIGLMECRRLEEVALRISKLEAELSASKKEHSKICERSKVYMDTAKEFIGKPVSLGMLKAENRRLEERNRRRQRMMQDLEQSINEYKRENAQVFQVFASEYLVYKNFRNRSRIHFVHHFVAQFNKCVDIDFPLYIVFPINTSAIDNSADDAGELNLYFGIPIDYGALEFVLGDRLVKGRENGIAKMQTIMNRKDLRGCPRSFTICLPSCSVCMIDELAYGISCNCLPIMTAIQVTTQHYSDIETEKIVLKDELSELRARLQSLNEIWSISLMKESNDGEGGRIQSYAFLNYICARIDDLQQLTTGYSL</sequence>
<gene>
    <name evidence="3" type="ORF">CXB51_009865</name>
</gene>
<feature type="region of interest" description="Disordered" evidence="2">
    <location>
        <begin position="1"/>
        <end position="101"/>
    </location>
</feature>
<dbReference type="OrthoDB" id="992742at2759"/>
<evidence type="ECO:0000256" key="2">
    <source>
        <dbReference type="SAM" id="MobiDB-lite"/>
    </source>
</evidence>
<accession>A0A8J5Z739</accession>
<protein>
    <recommendedName>
        <fullName evidence="5">BZIP domain-containing protein</fullName>
    </recommendedName>
</protein>
<evidence type="ECO:0008006" key="5">
    <source>
        <dbReference type="Google" id="ProtNLM"/>
    </source>
</evidence>
<comment type="caution">
    <text evidence="3">The sequence shown here is derived from an EMBL/GenBank/DDBJ whole genome shotgun (WGS) entry which is preliminary data.</text>
</comment>
<proteinExistence type="predicted"/>
<dbReference type="PANTHER" id="PTHR35021">
    <property type="match status" value="1"/>
</dbReference>